<dbReference type="Proteomes" id="UP001550378">
    <property type="component" value="Unassembled WGS sequence"/>
</dbReference>
<sequence length="42" mass="4644">MTGTVALPDGRTIELDNHLTRNSFCRTILTAQQPSQGVRDMV</sequence>
<protein>
    <submittedName>
        <fullName evidence="1">Uncharacterized protein</fullName>
    </submittedName>
</protein>
<gene>
    <name evidence="1" type="ORF">ABZ508_32255</name>
</gene>
<accession>A0ABV2WFF3</accession>
<dbReference type="RefSeq" id="WP_359654342.1">
    <property type="nucleotide sequence ID" value="NZ_JBEXZP010000042.1"/>
</dbReference>
<name>A0ABV2WFF3_9ACTN</name>
<evidence type="ECO:0000313" key="2">
    <source>
        <dbReference type="Proteomes" id="UP001550378"/>
    </source>
</evidence>
<keyword evidence="2" id="KW-1185">Reference proteome</keyword>
<reference evidence="1 2" key="1">
    <citation type="submission" date="2024-06" db="EMBL/GenBank/DDBJ databases">
        <title>The Natural Products Discovery Center: Release of the First 8490 Sequenced Strains for Exploring Actinobacteria Biosynthetic Diversity.</title>
        <authorList>
            <person name="Kalkreuter E."/>
            <person name="Kautsar S.A."/>
            <person name="Yang D."/>
            <person name="Bader C.D."/>
            <person name="Teijaro C.N."/>
            <person name="Fluegel L."/>
            <person name="Davis C.M."/>
            <person name="Simpson J.R."/>
            <person name="Lauterbach L."/>
            <person name="Steele A.D."/>
            <person name="Gui C."/>
            <person name="Meng S."/>
            <person name="Li G."/>
            <person name="Viehrig K."/>
            <person name="Ye F."/>
            <person name="Su P."/>
            <person name="Kiefer A.F."/>
            <person name="Nichols A."/>
            <person name="Cepeda A.J."/>
            <person name="Yan W."/>
            <person name="Fan B."/>
            <person name="Jiang Y."/>
            <person name="Adhikari A."/>
            <person name="Zheng C.-J."/>
            <person name="Schuster L."/>
            <person name="Cowan T.M."/>
            <person name="Smanski M.J."/>
            <person name="Chevrette M.G."/>
            <person name="De Carvalho L.P.S."/>
            <person name="Shen B."/>
        </authorList>
    </citation>
    <scope>NUCLEOTIDE SEQUENCE [LARGE SCALE GENOMIC DNA]</scope>
    <source>
        <strain evidence="1 2">NPDC006337</strain>
    </source>
</reference>
<organism evidence="1 2">
    <name type="scientific">Streptomyces lavendulocolor</name>
    <dbReference type="NCBI Taxonomy" id="67316"/>
    <lineage>
        <taxon>Bacteria</taxon>
        <taxon>Bacillati</taxon>
        <taxon>Actinomycetota</taxon>
        <taxon>Actinomycetes</taxon>
        <taxon>Kitasatosporales</taxon>
        <taxon>Streptomycetaceae</taxon>
        <taxon>Streptomyces</taxon>
    </lineage>
</organism>
<dbReference type="EMBL" id="JBEXZR010000047">
    <property type="protein sequence ID" value="MEU0712046.1"/>
    <property type="molecule type" value="Genomic_DNA"/>
</dbReference>
<evidence type="ECO:0000313" key="1">
    <source>
        <dbReference type="EMBL" id="MEU0712046.1"/>
    </source>
</evidence>
<comment type="caution">
    <text evidence="1">The sequence shown here is derived from an EMBL/GenBank/DDBJ whole genome shotgun (WGS) entry which is preliminary data.</text>
</comment>
<proteinExistence type="predicted"/>